<reference evidence="2" key="2">
    <citation type="submission" date="2021-04" db="EMBL/GenBank/DDBJ databases">
        <authorList>
            <person name="Podell S."/>
        </authorList>
    </citation>
    <scope>NUCLEOTIDE SEQUENCE</scope>
    <source>
        <strain evidence="2">Hildebrandi</strain>
    </source>
</reference>
<evidence type="ECO:0000313" key="3">
    <source>
        <dbReference type="Proteomes" id="UP000693970"/>
    </source>
</evidence>
<evidence type="ECO:0000256" key="1">
    <source>
        <dbReference type="SAM" id="MobiDB-lite"/>
    </source>
</evidence>
<dbReference type="AlphaFoldDB" id="A0A9K3M458"/>
<feature type="region of interest" description="Disordered" evidence="1">
    <location>
        <begin position="1"/>
        <end position="47"/>
    </location>
</feature>
<name>A0A9K3M458_9STRA</name>
<reference evidence="2" key="1">
    <citation type="journal article" date="2021" name="Sci. Rep.">
        <title>Diploid genomic architecture of Nitzschia inconspicua, an elite biomass production diatom.</title>
        <authorList>
            <person name="Oliver A."/>
            <person name="Podell S."/>
            <person name="Pinowska A."/>
            <person name="Traller J.C."/>
            <person name="Smith S.R."/>
            <person name="McClure R."/>
            <person name="Beliaev A."/>
            <person name="Bohutskyi P."/>
            <person name="Hill E.A."/>
            <person name="Rabines A."/>
            <person name="Zheng H."/>
            <person name="Allen L.Z."/>
            <person name="Kuo A."/>
            <person name="Grigoriev I.V."/>
            <person name="Allen A.E."/>
            <person name="Hazlebeck D."/>
            <person name="Allen E.E."/>
        </authorList>
    </citation>
    <scope>NUCLEOTIDE SEQUENCE</scope>
    <source>
        <strain evidence="2">Hildebrandi</strain>
    </source>
</reference>
<organism evidence="2 3">
    <name type="scientific">Nitzschia inconspicua</name>
    <dbReference type="NCBI Taxonomy" id="303405"/>
    <lineage>
        <taxon>Eukaryota</taxon>
        <taxon>Sar</taxon>
        <taxon>Stramenopiles</taxon>
        <taxon>Ochrophyta</taxon>
        <taxon>Bacillariophyta</taxon>
        <taxon>Bacillariophyceae</taxon>
        <taxon>Bacillariophycidae</taxon>
        <taxon>Bacillariales</taxon>
        <taxon>Bacillariaceae</taxon>
        <taxon>Nitzschia</taxon>
    </lineage>
</organism>
<gene>
    <name evidence="2" type="ORF">IV203_034246</name>
</gene>
<accession>A0A9K3M458</accession>
<evidence type="ECO:0000313" key="2">
    <source>
        <dbReference type="EMBL" id="KAG7373522.1"/>
    </source>
</evidence>
<keyword evidence="3" id="KW-1185">Reference proteome</keyword>
<dbReference type="EMBL" id="JAGRRH010000002">
    <property type="protein sequence ID" value="KAG7373522.1"/>
    <property type="molecule type" value="Genomic_DNA"/>
</dbReference>
<protein>
    <submittedName>
        <fullName evidence="2">Uncharacterized protein</fullName>
    </submittedName>
</protein>
<proteinExistence type="predicted"/>
<dbReference type="Proteomes" id="UP000693970">
    <property type="component" value="Unassembled WGS sequence"/>
</dbReference>
<comment type="caution">
    <text evidence="2">The sequence shown here is derived from an EMBL/GenBank/DDBJ whole genome shotgun (WGS) entry which is preliminary data.</text>
</comment>
<sequence>MKAVRRNPDFPSSPPLNREDRSAPTVFKNSLPPTAPNKKQIDQRLRSEAVGKDAQVAVLSTDTYSVDQLPTDTKLAAGFLFVGGPFGYKVKSLAFIDPLTWKRGARVHGDM</sequence>